<dbReference type="InterPro" id="IPR036869">
    <property type="entry name" value="J_dom_sf"/>
</dbReference>
<dbReference type="Pfam" id="PF00226">
    <property type="entry name" value="DnaJ"/>
    <property type="match status" value="1"/>
</dbReference>
<evidence type="ECO:0000313" key="4">
    <source>
        <dbReference type="Proteomes" id="UP000238479"/>
    </source>
</evidence>
<dbReference type="Pfam" id="PF11926">
    <property type="entry name" value="DUF3444"/>
    <property type="match status" value="1"/>
</dbReference>
<name>A0A2P6R6I0_ROSCH</name>
<keyword evidence="4" id="KW-1185">Reference proteome</keyword>
<dbReference type="Gramene" id="PRQ42028">
    <property type="protein sequence ID" value="PRQ42028"/>
    <property type="gene ID" value="RchiOBHm_Chr3g0453171"/>
</dbReference>
<feature type="domain" description="J" evidence="2">
    <location>
        <begin position="67"/>
        <end position="131"/>
    </location>
</feature>
<dbReference type="CDD" id="cd06257">
    <property type="entry name" value="DnaJ"/>
    <property type="match status" value="1"/>
</dbReference>
<dbReference type="InterPro" id="IPR001623">
    <property type="entry name" value="DnaJ_domain"/>
</dbReference>
<dbReference type="Gene3D" id="1.10.287.110">
    <property type="entry name" value="DnaJ domain"/>
    <property type="match status" value="1"/>
</dbReference>
<dbReference type="SMART" id="SM00271">
    <property type="entry name" value="DnaJ"/>
    <property type="match status" value="1"/>
</dbReference>
<comment type="caution">
    <text evidence="3">The sequence shown here is derived from an EMBL/GenBank/DDBJ whole genome shotgun (WGS) entry which is preliminary data.</text>
</comment>
<dbReference type="AlphaFoldDB" id="A0A2P6R6I0"/>
<accession>A0A2P6R6I0</accession>
<dbReference type="OMA" id="DEERHNN"/>
<feature type="region of interest" description="Disordered" evidence="1">
    <location>
        <begin position="432"/>
        <end position="461"/>
    </location>
</feature>
<feature type="region of interest" description="Disordered" evidence="1">
    <location>
        <begin position="365"/>
        <end position="389"/>
    </location>
</feature>
<sequence length="679" mass="76052">MDCNKEEAIKAMQLAERKMQDNDFTGARKMAQKAQQLFPGLENISQLLAVCEVHCSAENKLDGSEMDWYGILQVQRFSHEAIIKKQFRKLGLLLNPDKNMVAGAEAAFKLIGEANAVLDDRGKHFRYDMKCRALLRTGVIQSSAHQFNENLFVRKHCDAARNVQNIPESQCPGMNELQKRQADTFCTCCPFCKTVYPCAKDSANRLLRCQRCRRLFIASDCGIQGVHLETLRNQFANHTELPNQIPIKVVSNHGGTGNLPVTRFQAGNAASNPVSKAAVAADVDGASNTQKKNSEHGVAVRKEGVEISKSGSVKSKESGPSRNLNKKEGSQLNLLEVSRLETELDLILSMLFKKKSKNLSYIGNDDDDDFVNPPNWSGKSPLSSASEKKRKNAAVYGGCGSFNIDRSPYSADAAVDGHKKKARQKVSFPLEECMPSKKSKTGEPVPDNDETNFKANVTPGPNVDVASTPQLIEVPDPQFHKFVLNEDKLASIFKANQTWALFDDEADGMPRYYAFVKKVLHTPGFKLKIIWLDANPDNRDHRMFSHQVHCRKGRGKSSFLVYPRKGETWALYKNWDIGWSSEPEKHIPYKYEFVEVLSDFVDDIGTEVASLAKVKGFVSLFEQKKQSGDILHRIPPNELYRFSHRIPSFKMTGNERDDVPKGSFELDPASLPTNLDELF</sequence>
<organism evidence="3 4">
    <name type="scientific">Rosa chinensis</name>
    <name type="common">China rose</name>
    <dbReference type="NCBI Taxonomy" id="74649"/>
    <lineage>
        <taxon>Eukaryota</taxon>
        <taxon>Viridiplantae</taxon>
        <taxon>Streptophyta</taxon>
        <taxon>Embryophyta</taxon>
        <taxon>Tracheophyta</taxon>
        <taxon>Spermatophyta</taxon>
        <taxon>Magnoliopsida</taxon>
        <taxon>eudicotyledons</taxon>
        <taxon>Gunneridae</taxon>
        <taxon>Pentapetalae</taxon>
        <taxon>rosids</taxon>
        <taxon>fabids</taxon>
        <taxon>Rosales</taxon>
        <taxon>Rosaceae</taxon>
        <taxon>Rosoideae</taxon>
        <taxon>Rosoideae incertae sedis</taxon>
        <taxon>Rosa</taxon>
    </lineage>
</organism>
<dbReference type="EMBL" id="PDCK01000041">
    <property type="protein sequence ID" value="PRQ42028.1"/>
    <property type="molecule type" value="Genomic_DNA"/>
</dbReference>
<protein>
    <submittedName>
        <fullName evidence="3">Putative DnaJ domain-containing protein</fullName>
    </submittedName>
</protein>
<evidence type="ECO:0000259" key="2">
    <source>
        <dbReference type="PROSITE" id="PS50076"/>
    </source>
</evidence>
<dbReference type="PROSITE" id="PS50076">
    <property type="entry name" value="DNAJ_2"/>
    <property type="match status" value="1"/>
</dbReference>
<reference evidence="3 4" key="1">
    <citation type="journal article" date="2018" name="Nat. Genet.">
        <title>The Rosa genome provides new insights in the design of modern roses.</title>
        <authorList>
            <person name="Bendahmane M."/>
        </authorList>
    </citation>
    <scope>NUCLEOTIDE SEQUENCE [LARGE SCALE GENOMIC DNA]</scope>
    <source>
        <strain evidence="4">cv. Old Blush</strain>
    </source>
</reference>
<feature type="compositionally biased region" description="Polar residues" evidence="1">
    <location>
        <begin position="374"/>
        <end position="385"/>
    </location>
</feature>
<dbReference type="PANTHER" id="PTHR45089:SF42">
    <property type="entry name" value="J DOMAIN-CONTAINING PROTEIN"/>
    <property type="match status" value="1"/>
</dbReference>
<feature type="region of interest" description="Disordered" evidence="1">
    <location>
        <begin position="307"/>
        <end position="327"/>
    </location>
</feature>
<dbReference type="PANTHER" id="PTHR45089">
    <property type="entry name" value="DNAJ HEAT SHOCK AMINO-TERMINAL DOMAIN PROTEIN-RELATED"/>
    <property type="match status" value="1"/>
</dbReference>
<dbReference type="SUPFAM" id="SSF46565">
    <property type="entry name" value="Chaperone J-domain"/>
    <property type="match status" value="1"/>
</dbReference>
<evidence type="ECO:0000313" key="3">
    <source>
        <dbReference type="EMBL" id="PRQ42028.1"/>
    </source>
</evidence>
<dbReference type="Proteomes" id="UP000238479">
    <property type="component" value="Chromosome 3"/>
</dbReference>
<feature type="compositionally biased region" description="Basic and acidic residues" evidence="1">
    <location>
        <begin position="314"/>
        <end position="327"/>
    </location>
</feature>
<dbReference type="STRING" id="74649.A0A2P6R6I0"/>
<evidence type="ECO:0000256" key="1">
    <source>
        <dbReference type="SAM" id="MobiDB-lite"/>
    </source>
</evidence>
<dbReference type="PRINTS" id="PR00625">
    <property type="entry name" value="JDOMAIN"/>
</dbReference>
<dbReference type="InterPro" id="IPR024593">
    <property type="entry name" value="DUF3444"/>
</dbReference>
<gene>
    <name evidence="3" type="ORF">RchiOBHm_Chr3g0453171</name>
</gene>
<proteinExistence type="predicted"/>